<feature type="transmembrane region" description="Helical" evidence="1">
    <location>
        <begin position="39"/>
        <end position="62"/>
    </location>
</feature>
<dbReference type="AlphaFoldDB" id="A0A8D8DII9"/>
<protein>
    <submittedName>
        <fullName evidence="2">(northern house mosquito) hypothetical protein</fullName>
    </submittedName>
</protein>
<name>A0A8D8DII9_CULPI</name>
<reference evidence="2" key="1">
    <citation type="submission" date="2021-05" db="EMBL/GenBank/DDBJ databases">
        <authorList>
            <person name="Alioto T."/>
            <person name="Alioto T."/>
            <person name="Gomez Garrido J."/>
        </authorList>
    </citation>
    <scope>NUCLEOTIDE SEQUENCE</scope>
</reference>
<sequence>MTTGLKVASGWLEATFGPATCVSFFWAGRSTFLPNSAPFFGATLADLCCVAAVVTLAAPFPLVAVPEVEVVVAAAAAAFLLSTSEYDMRIGLTSATMRCLRTLAFSLALFSSFNWS</sequence>
<keyword evidence="1" id="KW-1133">Transmembrane helix</keyword>
<evidence type="ECO:0000256" key="1">
    <source>
        <dbReference type="SAM" id="Phobius"/>
    </source>
</evidence>
<proteinExistence type="predicted"/>
<keyword evidence="1" id="KW-0472">Membrane</keyword>
<evidence type="ECO:0000313" key="2">
    <source>
        <dbReference type="EMBL" id="CAG6513354.1"/>
    </source>
</evidence>
<accession>A0A8D8DII9</accession>
<dbReference type="EMBL" id="HBUE01272746">
    <property type="protein sequence ID" value="CAG6564821.1"/>
    <property type="molecule type" value="Transcribed_RNA"/>
</dbReference>
<keyword evidence="1" id="KW-0812">Transmembrane</keyword>
<organism evidence="2">
    <name type="scientific">Culex pipiens</name>
    <name type="common">House mosquito</name>
    <dbReference type="NCBI Taxonomy" id="7175"/>
    <lineage>
        <taxon>Eukaryota</taxon>
        <taxon>Metazoa</taxon>
        <taxon>Ecdysozoa</taxon>
        <taxon>Arthropoda</taxon>
        <taxon>Hexapoda</taxon>
        <taxon>Insecta</taxon>
        <taxon>Pterygota</taxon>
        <taxon>Neoptera</taxon>
        <taxon>Endopterygota</taxon>
        <taxon>Diptera</taxon>
        <taxon>Nematocera</taxon>
        <taxon>Culicoidea</taxon>
        <taxon>Culicidae</taxon>
        <taxon>Culicinae</taxon>
        <taxon>Culicini</taxon>
        <taxon>Culex</taxon>
        <taxon>Culex</taxon>
    </lineage>
</organism>
<dbReference type="EMBL" id="HBUE01167432">
    <property type="protein sequence ID" value="CAG6513354.1"/>
    <property type="molecule type" value="Transcribed_RNA"/>
</dbReference>